<keyword evidence="1" id="KW-0408">Iron</keyword>
<dbReference type="SUPFAM" id="SSF50037">
    <property type="entry name" value="C-terminal domain of transcriptional repressors"/>
    <property type="match status" value="1"/>
</dbReference>
<dbReference type="RefSeq" id="WP_242848072.1">
    <property type="nucleotide sequence ID" value="NZ_DAMANS010000020.1"/>
</dbReference>
<dbReference type="Proteomes" id="UP000183255">
    <property type="component" value="Unassembled WGS sequence"/>
</dbReference>
<proteinExistence type="predicted"/>
<dbReference type="Pfam" id="PF04023">
    <property type="entry name" value="FeoA"/>
    <property type="match status" value="1"/>
</dbReference>
<dbReference type="AlphaFoldDB" id="A0A1G8KHU2"/>
<dbReference type="EMBL" id="FNDZ01000002">
    <property type="protein sequence ID" value="SDI42991.1"/>
    <property type="molecule type" value="Genomic_DNA"/>
</dbReference>
<evidence type="ECO:0000313" key="3">
    <source>
        <dbReference type="EMBL" id="SDI42991.1"/>
    </source>
</evidence>
<accession>A0A1G8KHU2</accession>
<gene>
    <name evidence="3" type="ORF">SAMN05421804_102323</name>
</gene>
<sequence length="94" mass="10804">MEMAFVHKLFSRKTTAGKEQAFQENNLTFAKRNESYRILGVHTKDQGMKDFLFTLGCYEGEEITVISILSDNYIIHVKGARYSIDKELARAILI</sequence>
<dbReference type="InterPro" id="IPR007167">
    <property type="entry name" value="Fe-transptr_FeoA-like"/>
</dbReference>
<dbReference type="InterPro" id="IPR038157">
    <property type="entry name" value="FeoA_core_dom"/>
</dbReference>
<evidence type="ECO:0000256" key="1">
    <source>
        <dbReference type="ARBA" id="ARBA00023004"/>
    </source>
</evidence>
<name>A0A1G8KHU2_9CLOT</name>
<evidence type="ECO:0000313" key="4">
    <source>
        <dbReference type="Proteomes" id="UP000183255"/>
    </source>
</evidence>
<evidence type="ECO:0000259" key="2">
    <source>
        <dbReference type="SMART" id="SM00899"/>
    </source>
</evidence>
<organism evidence="3 4">
    <name type="scientific">Proteiniclasticum ruminis</name>
    <dbReference type="NCBI Taxonomy" id="398199"/>
    <lineage>
        <taxon>Bacteria</taxon>
        <taxon>Bacillati</taxon>
        <taxon>Bacillota</taxon>
        <taxon>Clostridia</taxon>
        <taxon>Eubacteriales</taxon>
        <taxon>Clostridiaceae</taxon>
        <taxon>Proteiniclasticum</taxon>
    </lineage>
</organism>
<dbReference type="GO" id="GO:0046914">
    <property type="term" value="F:transition metal ion binding"/>
    <property type="evidence" value="ECO:0007669"/>
    <property type="project" value="InterPro"/>
</dbReference>
<protein>
    <submittedName>
        <fullName evidence="3">Ferrous iron transport protein A</fullName>
    </submittedName>
</protein>
<feature type="domain" description="Ferrous iron transporter FeoA-like" evidence="2">
    <location>
        <begin position="25"/>
        <end position="94"/>
    </location>
</feature>
<reference evidence="3 4" key="1">
    <citation type="submission" date="2016-10" db="EMBL/GenBank/DDBJ databases">
        <authorList>
            <person name="de Groot N.N."/>
        </authorList>
    </citation>
    <scope>NUCLEOTIDE SEQUENCE [LARGE SCALE GENOMIC DNA]</scope>
    <source>
        <strain evidence="3 4">CGMCC 1.5058</strain>
    </source>
</reference>
<dbReference type="Gene3D" id="2.30.30.90">
    <property type="match status" value="1"/>
</dbReference>
<dbReference type="SMART" id="SM00899">
    <property type="entry name" value="FeoA"/>
    <property type="match status" value="1"/>
</dbReference>
<dbReference type="InterPro" id="IPR008988">
    <property type="entry name" value="Transcriptional_repressor_C"/>
</dbReference>